<accession>A0A382EE67</accession>
<dbReference type="SUPFAM" id="SSF53474">
    <property type="entry name" value="alpha/beta-Hydrolases"/>
    <property type="match status" value="1"/>
</dbReference>
<dbReference type="InterPro" id="IPR050266">
    <property type="entry name" value="AB_hydrolase_sf"/>
</dbReference>
<organism evidence="2">
    <name type="scientific">marine metagenome</name>
    <dbReference type="NCBI Taxonomy" id="408172"/>
    <lineage>
        <taxon>unclassified sequences</taxon>
        <taxon>metagenomes</taxon>
        <taxon>ecological metagenomes</taxon>
    </lineage>
</organism>
<sequence>TLHTGDVIEALGLVKPALVGHSMGGMVAAELAALAPNDVEYLTLIAPAGLWLDEYPIEDLFAKLPYELPELLFHDVELGERLMTAGLDLDDPEFLSEFLITSARRLGMAGKLLFPIPDRGLSRRLHRIKAKTLILWGENDKLIRPVYANAFKAAIGNSNLQVLPEAGHLVTQEKPEQVVNAIAASVKA</sequence>
<dbReference type="InterPro" id="IPR000073">
    <property type="entry name" value="AB_hydrolase_1"/>
</dbReference>
<dbReference type="PANTHER" id="PTHR43798:SF33">
    <property type="entry name" value="HYDROLASE, PUTATIVE (AFU_ORTHOLOGUE AFUA_2G14860)-RELATED"/>
    <property type="match status" value="1"/>
</dbReference>
<dbReference type="Pfam" id="PF12697">
    <property type="entry name" value="Abhydrolase_6"/>
    <property type="match status" value="1"/>
</dbReference>
<dbReference type="GO" id="GO:0016020">
    <property type="term" value="C:membrane"/>
    <property type="evidence" value="ECO:0007669"/>
    <property type="project" value="TreeGrafter"/>
</dbReference>
<dbReference type="PANTHER" id="PTHR43798">
    <property type="entry name" value="MONOACYLGLYCEROL LIPASE"/>
    <property type="match status" value="1"/>
</dbReference>
<dbReference type="PRINTS" id="PR00111">
    <property type="entry name" value="ABHYDROLASE"/>
</dbReference>
<feature type="non-terminal residue" evidence="2">
    <location>
        <position position="1"/>
    </location>
</feature>
<feature type="domain" description="AB hydrolase-1" evidence="1">
    <location>
        <begin position="7"/>
        <end position="181"/>
    </location>
</feature>
<gene>
    <name evidence="2" type="ORF">METZ01_LOCUS201135</name>
</gene>
<evidence type="ECO:0000313" key="2">
    <source>
        <dbReference type="EMBL" id="SVB48281.1"/>
    </source>
</evidence>
<name>A0A382EE67_9ZZZZ</name>
<proteinExistence type="predicted"/>
<evidence type="ECO:0000259" key="1">
    <source>
        <dbReference type="Pfam" id="PF12697"/>
    </source>
</evidence>
<dbReference type="EMBL" id="UINC01043776">
    <property type="protein sequence ID" value="SVB48281.1"/>
    <property type="molecule type" value="Genomic_DNA"/>
</dbReference>
<dbReference type="Gene3D" id="3.40.50.1820">
    <property type="entry name" value="alpha/beta hydrolase"/>
    <property type="match status" value="1"/>
</dbReference>
<protein>
    <recommendedName>
        <fullName evidence="1">AB hydrolase-1 domain-containing protein</fullName>
    </recommendedName>
</protein>
<reference evidence="2" key="1">
    <citation type="submission" date="2018-05" db="EMBL/GenBank/DDBJ databases">
        <authorList>
            <person name="Lanie J.A."/>
            <person name="Ng W.-L."/>
            <person name="Kazmierczak K.M."/>
            <person name="Andrzejewski T.M."/>
            <person name="Davidsen T.M."/>
            <person name="Wayne K.J."/>
            <person name="Tettelin H."/>
            <person name="Glass J.I."/>
            <person name="Rusch D."/>
            <person name="Podicherti R."/>
            <person name="Tsui H.-C.T."/>
            <person name="Winkler M.E."/>
        </authorList>
    </citation>
    <scope>NUCLEOTIDE SEQUENCE</scope>
</reference>
<dbReference type="AlphaFoldDB" id="A0A382EE67"/>
<dbReference type="InterPro" id="IPR029058">
    <property type="entry name" value="AB_hydrolase_fold"/>
</dbReference>